<dbReference type="Pfam" id="PF00018">
    <property type="entry name" value="SH3_1"/>
    <property type="match status" value="1"/>
</dbReference>
<dbReference type="EMBL" id="JAIFTL010000271">
    <property type="protein sequence ID" value="KAG9320644.1"/>
    <property type="molecule type" value="Genomic_DNA"/>
</dbReference>
<evidence type="ECO:0000313" key="12">
    <source>
        <dbReference type="EMBL" id="KAG9320644.1"/>
    </source>
</evidence>
<name>A0A9P7ZYF0_MORAP</name>
<evidence type="ECO:0000256" key="10">
    <source>
        <dbReference type="SAM" id="Phobius"/>
    </source>
</evidence>
<keyword evidence="5 10" id="KW-0812">Transmembrane</keyword>
<feature type="domain" description="SH3" evidence="11">
    <location>
        <begin position="179"/>
        <end position="238"/>
    </location>
</feature>
<evidence type="ECO:0000256" key="9">
    <source>
        <dbReference type="PROSITE-ProRule" id="PRU00192"/>
    </source>
</evidence>
<dbReference type="SMART" id="SM00326">
    <property type="entry name" value="SH3"/>
    <property type="match status" value="1"/>
</dbReference>
<gene>
    <name evidence="12" type="ORF">KVV02_007833</name>
</gene>
<dbReference type="Proteomes" id="UP000717515">
    <property type="component" value="Unassembled WGS sequence"/>
</dbReference>
<dbReference type="InterPro" id="IPR036028">
    <property type="entry name" value="SH3-like_dom_sf"/>
</dbReference>
<feature type="transmembrane region" description="Helical" evidence="10">
    <location>
        <begin position="106"/>
        <end position="128"/>
    </location>
</feature>
<evidence type="ECO:0000256" key="2">
    <source>
        <dbReference type="ARBA" id="ARBA00009739"/>
    </source>
</evidence>
<comment type="similarity">
    <text evidence="2">Belongs to the SHO1 family.</text>
</comment>
<dbReference type="GO" id="GO:0005886">
    <property type="term" value="C:plasma membrane"/>
    <property type="evidence" value="ECO:0007669"/>
    <property type="project" value="UniProtKB-SubCell"/>
</dbReference>
<evidence type="ECO:0000256" key="8">
    <source>
        <dbReference type="ARBA" id="ARBA00023136"/>
    </source>
</evidence>
<keyword evidence="6 10" id="KW-1133">Transmembrane helix</keyword>
<comment type="caution">
    <text evidence="12">The sequence shown here is derived from an EMBL/GenBank/DDBJ whole genome shotgun (WGS) entry which is preliminary data.</text>
</comment>
<evidence type="ECO:0000256" key="6">
    <source>
        <dbReference type="ARBA" id="ARBA00022989"/>
    </source>
</evidence>
<dbReference type="AlphaFoldDB" id="A0A9P7ZYF0"/>
<dbReference type="PROSITE" id="PS51257">
    <property type="entry name" value="PROKAR_LIPOPROTEIN"/>
    <property type="match status" value="1"/>
</dbReference>
<reference evidence="12" key="1">
    <citation type="submission" date="2021-07" db="EMBL/GenBank/DDBJ databases">
        <title>Draft genome of Mortierella alpina, strain LL118, isolated from an aspen leaf litter sample.</title>
        <authorList>
            <person name="Yang S."/>
            <person name="Vinatzer B.A."/>
        </authorList>
    </citation>
    <scope>NUCLEOTIDE SEQUENCE</scope>
    <source>
        <strain evidence="12">LL118</strain>
    </source>
</reference>
<keyword evidence="4" id="KW-1003">Cell membrane</keyword>
<comment type="subcellular location">
    <subcellularLocation>
        <location evidence="1">Cell membrane</location>
        <topology evidence="1">Multi-pass membrane protein</topology>
    </subcellularLocation>
</comment>
<dbReference type="GO" id="GO:0007232">
    <property type="term" value="P:osmosensory signaling pathway via Sho1 osmosensor"/>
    <property type="evidence" value="ECO:0007669"/>
    <property type="project" value="UniProtKB-ARBA"/>
</dbReference>
<sequence length="238" mass="25983">MIRPDVSLVLAQPFLLCSLVLFGIGWIISFIAACTIGSSYPFGSVMRLIWVDIFYNLFLLLGVTLAVATDAVANYRLVLLTYIAGSMSLLFLCIDSAINFHYSKFSAVGSGLIFQSLVLIFWVFYFGAEEDSMVKRSINGFTIPRTPGAAGNGGAMANGISPDQQQQNLTSVVVAPSSDYAYKARALYSYEANPDDANELAFVKGEVLDIVDNKGKWWQARKQDGTIGIAPSNYLQLI</sequence>
<dbReference type="CDD" id="cd11855">
    <property type="entry name" value="SH3_Sho1p"/>
    <property type="match status" value="1"/>
</dbReference>
<dbReference type="PRINTS" id="PR00452">
    <property type="entry name" value="SH3DOMAIN"/>
</dbReference>
<evidence type="ECO:0000256" key="4">
    <source>
        <dbReference type="ARBA" id="ARBA00022475"/>
    </source>
</evidence>
<feature type="transmembrane region" description="Helical" evidence="10">
    <location>
        <begin position="48"/>
        <end position="69"/>
    </location>
</feature>
<dbReference type="InterPro" id="IPR001452">
    <property type="entry name" value="SH3_domain"/>
</dbReference>
<dbReference type="InterPro" id="IPR035522">
    <property type="entry name" value="Sho1_SH3"/>
</dbReference>
<accession>A0A9P7ZYF0</accession>
<evidence type="ECO:0000256" key="5">
    <source>
        <dbReference type="ARBA" id="ARBA00022692"/>
    </source>
</evidence>
<feature type="transmembrane region" description="Helical" evidence="10">
    <location>
        <begin position="75"/>
        <end position="94"/>
    </location>
</feature>
<evidence type="ECO:0000259" key="11">
    <source>
        <dbReference type="PROSITE" id="PS50002"/>
    </source>
</evidence>
<evidence type="ECO:0000256" key="3">
    <source>
        <dbReference type="ARBA" id="ARBA00022443"/>
    </source>
</evidence>
<dbReference type="Gene3D" id="2.30.30.40">
    <property type="entry name" value="SH3 Domains"/>
    <property type="match status" value="1"/>
</dbReference>
<keyword evidence="8 10" id="KW-0472">Membrane</keyword>
<feature type="transmembrane region" description="Helical" evidence="10">
    <location>
        <begin position="12"/>
        <end position="36"/>
    </location>
</feature>
<dbReference type="PROSITE" id="PS50002">
    <property type="entry name" value="SH3"/>
    <property type="match status" value="1"/>
</dbReference>
<keyword evidence="3 9" id="KW-0728">SH3 domain</keyword>
<keyword evidence="7" id="KW-0346">Stress response</keyword>
<proteinExistence type="inferred from homology"/>
<protein>
    <recommendedName>
        <fullName evidence="11">SH3 domain-containing protein</fullName>
    </recommendedName>
</protein>
<evidence type="ECO:0000256" key="1">
    <source>
        <dbReference type="ARBA" id="ARBA00004651"/>
    </source>
</evidence>
<dbReference type="FunFam" id="2.30.30.40:FF:000213">
    <property type="entry name" value="High osmolarity signaling protein SHO1"/>
    <property type="match status" value="1"/>
</dbReference>
<organism evidence="12 13">
    <name type="scientific">Mortierella alpina</name>
    <name type="common">Oleaginous fungus</name>
    <name type="synonym">Mortierella renispora</name>
    <dbReference type="NCBI Taxonomy" id="64518"/>
    <lineage>
        <taxon>Eukaryota</taxon>
        <taxon>Fungi</taxon>
        <taxon>Fungi incertae sedis</taxon>
        <taxon>Mucoromycota</taxon>
        <taxon>Mortierellomycotina</taxon>
        <taxon>Mortierellomycetes</taxon>
        <taxon>Mortierellales</taxon>
        <taxon>Mortierellaceae</taxon>
        <taxon>Mortierella</taxon>
    </lineage>
</organism>
<evidence type="ECO:0000256" key="7">
    <source>
        <dbReference type="ARBA" id="ARBA00023016"/>
    </source>
</evidence>
<evidence type="ECO:0000313" key="13">
    <source>
        <dbReference type="Proteomes" id="UP000717515"/>
    </source>
</evidence>
<dbReference type="SUPFAM" id="SSF50044">
    <property type="entry name" value="SH3-domain"/>
    <property type="match status" value="1"/>
</dbReference>